<evidence type="ECO:0000313" key="7">
    <source>
        <dbReference type="EMBL" id="QSI76014.1"/>
    </source>
</evidence>
<feature type="transmembrane region" description="Helical" evidence="4">
    <location>
        <begin position="24"/>
        <end position="42"/>
    </location>
</feature>
<gene>
    <name evidence="7" type="ORF">JY500_16265</name>
</gene>
<feature type="domain" description="PAS" evidence="6">
    <location>
        <begin position="194"/>
        <end position="230"/>
    </location>
</feature>
<dbReference type="Gene3D" id="3.30.450.20">
    <property type="entry name" value="PAS domain"/>
    <property type="match status" value="1"/>
</dbReference>
<dbReference type="Gene3D" id="3.30.565.10">
    <property type="entry name" value="Histidine kinase-like ATPase, C-terminal domain"/>
    <property type="match status" value="1"/>
</dbReference>
<dbReference type="PROSITE" id="PS50109">
    <property type="entry name" value="HIS_KIN"/>
    <property type="match status" value="1"/>
</dbReference>
<dbReference type="Proteomes" id="UP000663570">
    <property type="component" value="Chromosome"/>
</dbReference>
<keyword evidence="4" id="KW-0812">Transmembrane</keyword>
<comment type="catalytic activity">
    <reaction evidence="1">
        <text>ATP + protein L-histidine = ADP + protein N-phospho-L-histidine.</text>
        <dbReference type="EC" id="2.7.13.3"/>
    </reaction>
</comment>
<reference evidence="7 8" key="1">
    <citation type="submission" date="2021-02" db="EMBL/GenBank/DDBJ databases">
        <title>Niveibacterium changnyeongensis HC41.</title>
        <authorList>
            <person name="Kang M."/>
        </authorList>
    </citation>
    <scope>NUCLEOTIDE SEQUENCE [LARGE SCALE GENOMIC DNA]</scope>
    <source>
        <strain evidence="7 8">HC41</strain>
    </source>
</reference>
<evidence type="ECO:0000256" key="1">
    <source>
        <dbReference type="ARBA" id="ARBA00000085"/>
    </source>
</evidence>
<dbReference type="CDD" id="cd00082">
    <property type="entry name" value="HisKA"/>
    <property type="match status" value="1"/>
</dbReference>
<sequence length="513" mass="55803">MGAGMPHAWQPAESRWESLRYYSLYRLIVACGLIFIGRLFLLESSSGEWTWVVAGYLLAAVILLYFLRATRAPFEWVVNTHITIDIVALSALMYLGGGHKGGLPYMMMVVVAAGGLLGEGRLVFFYASLASVAVLAVQGLRSLTLDSEAVADITAVGFVCIGFFAVATVARLLATRALANEALAHQRGAALRRQERVNEQIIADLHDGVLVLGADGVVMQANRKAAELLGDLPHIGLPIDVLSPELAAAVVSGDAEVRVGEAGSQVRVRTLRLGEQGDTIVYLEDLERIEREAQQIKLAALGRLTGGIAHEIRNPLAAISHASELLGEEKRAEMQQRLTRIIHDNTRRIDRMVRDVLELGRRDRATPETIPLLAFARTFLDEQVSYEGLDPALVELEGDAALRVRFDRIHLQQILWNLLGNARRFASGAPGSVRIQVLAGGEDQVMLEVVDDGPGVPPESRSRVFEPFFTSDPRGTGLGLYIARELAQANAAELELCESRGGAHFRLMAKGVA</sequence>
<evidence type="ECO:0000256" key="4">
    <source>
        <dbReference type="SAM" id="Phobius"/>
    </source>
</evidence>
<evidence type="ECO:0000259" key="6">
    <source>
        <dbReference type="PROSITE" id="PS50112"/>
    </source>
</evidence>
<keyword evidence="8" id="KW-1185">Reference proteome</keyword>
<evidence type="ECO:0000259" key="5">
    <source>
        <dbReference type="PROSITE" id="PS50109"/>
    </source>
</evidence>
<dbReference type="SUPFAM" id="SSF47384">
    <property type="entry name" value="Homodimeric domain of signal transducing histidine kinase"/>
    <property type="match status" value="1"/>
</dbReference>
<dbReference type="InterPro" id="IPR000014">
    <property type="entry name" value="PAS"/>
</dbReference>
<dbReference type="Pfam" id="PF25323">
    <property type="entry name" value="6TM_PilS"/>
    <property type="match status" value="1"/>
</dbReference>
<dbReference type="CDD" id="cd00130">
    <property type="entry name" value="PAS"/>
    <property type="match status" value="1"/>
</dbReference>
<dbReference type="PRINTS" id="PR00344">
    <property type="entry name" value="BCTRLSENSOR"/>
</dbReference>
<dbReference type="EC" id="2.7.13.3" evidence="2"/>
<dbReference type="InterPro" id="IPR005467">
    <property type="entry name" value="His_kinase_dom"/>
</dbReference>
<protein>
    <recommendedName>
        <fullName evidence="2">histidine kinase</fullName>
        <ecNumber evidence="2">2.7.13.3</ecNumber>
    </recommendedName>
</protein>
<dbReference type="SUPFAM" id="SSF55874">
    <property type="entry name" value="ATPase domain of HSP90 chaperone/DNA topoisomerase II/histidine kinase"/>
    <property type="match status" value="1"/>
</dbReference>
<evidence type="ECO:0000313" key="8">
    <source>
        <dbReference type="Proteomes" id="UP000663570"/>
    </source>
</evidence>
<dbReference type="InterPro" id="IPR003661">
    <property type="entry name" value="HisK_dim/P_dom"/>
</dbReference>
<dbReference type="PANTHER" id="PTHR43065">
    <property type="entry name" value="SENSOR HISTIDINE KINASE"/>
    <property type="match status" value="1"/>
</dbReference>
<dbReference type="InterPro" id="IPR004358">
    <property type="entry name" value="Sig_transdc_His_kin-like_C"/>
</dbReference>
<keyword evidence="4" id="KW-1133">Transmembrane helix</keyword>
<dbReference type="EMBL" id="CP071060">
    <property type="protein sequence ID" value="QSI76014.1"/>
    <property type="molecule type" value="Genomic_DNA"/>
</dbReference>
<dbReference type="SMART" id="SM00388">
    <property type="entry name" value="HisKA"/>
    <property type="match status" value="1"/>
</dbReference>
<feature type="transmembrane region" description="Helical" evidence="4">
    <location>
        <begin position="153"/>
        <end position="174"/>
    </location>
</feature>
<dbReference type="Pfam" id="PF13188">
    <property type="entry name" value="PAS_8"/>
    <property type="match status" value="1"/>
</dbReference>
<evidence type="ECO:0000256" key="3">
    <source>
        <dbReference type="ARBA" id="ARBA00022553"/>
    </source>
</evidence>
<feature type="transmembrane region" description="Helical" evidence="4">
    <location>
        <begin position="123"/>
        <end position="141"/>
    </location>
</feature>
<dbReference type="Pfam" id="PF02518">
    <property type="entry name" value="HATPase_c"/>
    <property type="match status" value="1"/>
</dbReference>
<dbReference type="Pfam" id="PF00512">
    <property type="entry name" value="HisKA"/>
    <property type="match status" value="1"/>
</dbReference>
<feature type="transmembrane region" description="Helical" evidence="4">
    <location>
        <begin position="76"/>
        <end position="96"/>
    </location>
</feature>
<accession>A0ABX7M2M4</accession>
<feature type="domain" description="Histidine kinase" evidence="5">
    <location>
        <begin position="307"/>
        <end position="513"/>
    </location>
</feature>
<dbReference type="InterPro" id="IPR035965">
    <property type="entry name" value="PAS-like_dom_sf"/>
</dbReference>
<dbReference type="InterPro" id="IPR036890">
    <property type="entry name" value="HATPase_C_sf"/>
</dbReference>
<organism evidence="7 8">
    <name type="scientific">Niveibacterium microcysteis</name>
    <dbReference type="NCBI Taxonomy" id="2811415"/>
    <lineage>
        <taxon>Bacteria</taxon>
        <taxon>Pseudomonadati</taxon>
        <taxon>Pseudomonadota</taxon>
        <taxon>Betaproteobacteria</taxon>
        <taxon>Rhodocyclales</taxon>
        <taxon>Rhodocyclaceae</taxon>
        <taxon>Niveibacterium</taxon>
    </lineage>
</organism>
<dbReference type="InterPro" id="IPR003594">
    <property type="entry name" value="HATPase_dom"/>
</dbReference>
<dbReference type="SUPFAM" id="SSF55785">
    <property type="entry name" value="PYP-like sensor domain (PAS domain)"/>
    <property type="match status" value="1"/>
</dbReference>
<feature type="transmembrane region" description="Helical" evidence="4">
    <location>
        <begin position="48"/>
        <end position="67"/>
    </location>
</feature>
<dbReference type="Gene3D" id="1.10.287.130">
    <property type="match status" value="1"/>
</dbReference>
<dbReference type="PROSITE" id="PS50112">
    <property type="entry name" value="PAS"/>
    <property type="match status" value="1"/>
</dbReference>
<keyword evidence="4" id="KW-0472">Membrane</keyword>
<evidence type="ECO:0000256" key="2">
    <source>
        <dbReference type="ARBA" id="ARBA00012438"/>
    </source>
</evidence>
<dbReference type="InterPro" id="IPR036097">
    <property type="entry name" value="HisK_dim/P_sf"/>
</dbReference>
<dbReference type="SMART" id="SM00387">
    <property type="entry name" value="HATPase_c"/>
    <property type="match status" value="1"/>
</dbReference>
<keyword evidence="3" id="KW-0597">Phosphoprotein</keyword>
<name>A0ABX7M2M4_9RHOO</name>
<proteinExistence type="predicted"/>
<dbReference type="PANTHER" id="PTHR43065:SF52">
    <property type="entry name" value="SENSOR PROTEIN KINASE PILS"/>
    <property type="match status" value="1"/>
</dbReference>